<proteinExistence type="predicted"/>
<sequence>MVRPWRIWMLALVATASQELEKLNQLLEVAETIHAAFTNRYDVHLAELTVTEGRICATQTPVSVISRQFFEASWTTTESLSGSVEAMFNAQDRCFMKYAGLCETYAACADPLNSFDSSLVPTEGLFWAGNHTQVRAWQLEQLALLDQLAAAAVDSELSEKLPSDLASAAGFADLALSGMRSILQDRVSSLTHLVQPSTALAPQGGAAALPASLLALATDLSNLLTSAPILAANCGSGWLSGPAQDLAQELDSQDGVISLMDVGNVMQLSAFDYLRRALEALLSGASLALEVP</sequence>
<comment type="caution">
    <text evidence="2">The sequence shown here is derived from an EMBL/GenBank/DDBJ whole genome shotgun (WGS) entry which is preliminary data.</text>
</comment>
<feature type="signal peptide" evidence="1">
    <location>
        <begin position="1"/>
        <end position="18"/>
    </location>
</feature>
<dbReference type="Proteomes" id="UP001642464">
    <property type="component" value="Unassembled WGS sequence"/>
</dbReference>
<protein>
    <submittedName>
        <fullName evidence="2">Uncharacterized protein</fullName>
    </submittedName>
</protein>
<feature type="chain" id="PRO_5047082415" evidence="1">
    <location>
        <begin position="19"/>
        <end position="292"/>
    </location>
</feature>
<name>A0ABP0Q4E6_9DINO</name>
<evidence type="ECO:0000256" key="1">
    <source>
        <dbReference type="SAM" id="SignalP"/>
    </source>
</evidence>
<keyword evidence="3" id="KW-1185">Reference proteome</keyword>
<gene>
    <name evidence="2" type="ORF">SCF082_LOCUS38935</name>
</gene>
<evidence type="ECO:0000313" key="2">
    <source>
        <dbReference type="EMBL" id="CAK9081864.1"/>
    </source>
</evidence>
<accession>A0ABP0Q4E6</accession>
<organism evidence="2 3">
    <name type="scientific">Durusdinium trenchii</name>
    <dbReference type="NCBI Taxonomy" id="1381693"/>
    <lineage>
        <taxon>Eukaryota</taxon>
        <taxon>Sar</taxon>
        <taxon>Alveolata</taxon>
        <taxon>Dinophyceae</taxon>
        <taxon>Suessiales</taxon>
        <taxon>Symbiodiniaceae</taxon>
        <taxon>Durusdinium</taxon>
    </lineage>
</organism>
<reference evidence="2 3" key="1">
    <citation type="submission" date="2024-02" db="EMBL/GenBank/DDBJ databases">
        <authorList>
            <person name="Chen Y."/>
            <person name="Shah S."/>
            <person name="Dougan E. K."/>
            <person name="Thang M."/>
            <person name="Chan C."/>
        </authorList>
    </citation>
    <scope>NUCLEOTIDE SEQUENCE [LARGE SCALE GENOMIC DNA]</scope>
</reference>
<evidence type="ECO:0000313" key="3">
    <source>
        <dbReference type="Proteomes" id="UP001642464"/>
    </source>
</evidence>
<dbReference type="EMBL" id="CAXAMM010038899">
    <property type="protein sequence ID" value="CAK9081864.1"/>
    <property type="molecule type" value="Genomic_DNA"/>
</dbReference>
<keyword evidence="1" id="KW-0732">Signal</keyword>